<organism evidence="6 7">
    <name type="scientific">Fusarium fujikuroi</name>
    <name type="common">Bakanae and foot rot disease fungus</name>
    <name type="synonym">Gibberella fujikuroi</name>
    <dbReference type="NCBI Taxonomy" id="5127"/>
    <lineage>
        <taxon>Eukaryota</taxon>
        <taxon>Fungi</taxon>
        <taxon>Dikarya</taxon>
        <taxon>Ascomycota</taxon>
        <taxon>Pezizomycotina</taxon>
        <taxon>Sordariomycetes</taxon>
        <taxon>Hypocreomycetidae</taxon>
        <taxon>Hypocreales</taxon>
        <taxon>Nectriaceae</taxon>
        <taxon>Fusarium</taxon>
        <taxon>Fusarium fujikuroi species complex</taxon>
    </lineage>
</organism>
<feature type="transmembrane region" description="Helical" evidence="5">
    <location>
        <begin position="43"/>
        <end position="63"/>
    </location>
</feature>
<dbReference type="Pfam" id="PF04479">
    <property type="entry name" value="RTA1"/>
    <property type="match status" value="1"/>
</dbReference>
<protein>
    <submittedName>
        <fullName evidence="6">Uncharacterized protein</fullName>
    </submittedName>
</protein>
<evidence type="ECO:0000313" key="6">
    <source>
        <dbReference type="EMBL" id="VTT60552.1"/>
    </source>
</evidence>
<name>A0A0I9ZKU5_FUSFU</name>
<evidence type="ECO:0000256" key="5">
    <source>
        <dbReference type="SAM" id="Phobius"/>
    </source>
</evidence>
<reference evidence="6" key="1">
    <citation type="submission" date="2019-05" db="EMBL/GenBank/DDBJ databases">
        <authorList>
            <person name="Piombo E."/>
        </authorList>
    </citation>
    <scope>NUCLEOTIDE SEQUENCE</scope>
    <source>
        <strain evidence="6">C2S</strain>
    </source>
</reference>
<dbReference type="Proteomes" id="UP000760494">
    <property type="component" value="Unassembled WGS sequence"/>
</dbReference>
<evidence type="ECO:0000313" key="7">
    <source>
        <dbReference type="Proteomes" id="UP000760494"/>
    </source>
</evidence>
<dbReference type="AlphaFoldDB" id="A0A0I9ZKU5"/>
<feature type="transmembrane region" description="Helical" evidence="5">
    <location>
        <begin position="117"/>
        <end position="142"/>
    </location>
</feature>
<dbReference type="OrthoDB" id="3358017at2759"/>
<dbReference type="PANTHER" id="PTHR31465:SF27">
    <property type="entry name" value="DOMAIN PROTEIN, PUTATIVE (AFU_ORTHOLOGUE AFUA_3G01030)-RELATED"/>
    <property type="match status" value="1"/>
</dbReference>
<proteinExistence type="predicted"/>
<sequence length="274" mass="30508">MASTADNVYEFYRPSRALALVGCVVFAVLSVVHLWNILKDRRWFCFTLIFGGLFEIAGLGARFYSAGHLRDQESYGTQTLLILLAPIFFSAAIYMLLGRVIRASSHPDLSIIRTVWLSKFFVVSDVLCFVVQACGAGMLVNANNTADQNNGENVILAGLALQVVVLVIFLVCTGVFHARLAKGGLIGAINPYLLLGTMLSELYICAILILFRNVFRLVEFGLGDDEYLQAHEWPIYVFDILFMAIVMALGLSWYPADLQLHHDPYRQRPMTSTA</sequence>
<dbReference type="PANTHER" id="PTHR31465">
    <property type="entry name" value="PROTEIN RTA1-RELATED"/>
    <property type="match status" value="1"/>
</dbReference>
<gene>
    <name evidence="6" type="ORF">C2S_4170</name>
</gene>
<dbReference type="EMBL" id="CABFJX010000046">
    <property type="protein sequence ID" value="VTT60552.1"/>
    <property type="molecule type" value="Genomic_DNA"/>
</dbReference>
<keyword evidence="3 5" id="KW-1133">Transmembrane helix</keyword>
<comment type="caution">
    <text evidence="6">The sequence shown here is derived from an EMBL/GenBank/DDBJ whole genome shotgun (WGS) entry which is preliminary data.</text>
</comment>
<feature type="transmembrane region" description="Helical" evidence="5">
    <location>
        <begin position="17"/>
        <end position="36"/>
    </location>
</feature>
<evidence type="ECO:0000256" key="4">
    <source>
        <dbReference type="ARBA" id="ARBA00023136"/>
    </source>
</evidence>
<feature type="transmembrane region" description="Helical" evidence="5">
    <location>
        <begin position="235"/>
        <end position="256"/>
    </location>
</feature>
<keyword evidence="4 5" id="KW-0472">Membrane</keyword>
<dbReference type="eggNOG" id="ENOG502T7K8">
    <property type="taxonomic scope" value="Eukaryota"/>
</dbReference>
<evidence type="ECO:0000256" key="1">
    <source>
        <dbReference type="ARBA" id="ARBA00004141"/>
    </source>
</evidence>
<feature type="transmembrane region" description="Helical" evidence="5">
    <location>
        <begin position="154"/>
        <end position="180"/>
    </location>
</feature>
<feature type="transmembrane region" description="Helical" evidence="5">
    <location>
        <begin position="192"/>
        <end position="215"/>
    </location>
</feature>
<evidence type="ECO:0000256" key="3">
    <source>
        <dbReference type="ARBA" id="ARBA00022989"/>
    </source>
</evidence>
<evidence type="ECO:0000256" key="2">
    <source>
        <dbReference type="ARBA" id="ARBA00022692"/>
    </source>
</evidence>
<keyword evidence="2 5" id="KW-0812">Transmembrane</keyword>
<feature type="transmembrane region" description="Helical" evidence="5">
    <location>
        <begin position="75"/>
        <end position="97"/>
    </location>
</feature>
<accession>A0A0I9ZKU5</accession>
<dbReference type="GO" id="GO:0016020">
    <property type="term" value="C:membrane"/>
    <property type="evidence" value="ECO:0007669"/>
    <property type="project" value="UniProtKB-SubCell"/>
</dbReference>
<comment type="subcellular location">
    <subcellularLocation>
        <location evidence="1">Membrane</location>
        <topology evidence="1">Multi-pass membrane protein</topology>
    </subcellularLocation>
</comment>
<dbReference type="InterPro" id="IPR007568">
    <property type="entry name" value="RTA1"/>
</dbReference>